<dbReference type="PANTHER" id="PTHR43649:SF31">
    <property type="entry name" value="SN-GLYCEROL-3-PHOSPHATE-BINDING PERIPLASMIC PROTEIN UGPB"/>
    <property type="match status" value="1"/>
</dbReference>
<name>A0ABV0GNJ4_PAENI</name>
<evidence type="ECO:0000256" key="5">
    <source>
        <dbReference type="SAM" id="SignalP"/>
    </source>
</evidence>
<dbReference type="EMBL" id="JBBMFV010000004">
    <property type="protein sequence ID" value="MEO3940125.1"/>
    <property type="molecule type" value="Genomic_DNA"/>
</dbReference>
<keyword evidence="4 5" id="KW-0732">Signal</keyword>
<comment type="subcellular location">
    <subcellularLocation>
        <location evidence="1">Cell envelope</location>
    </subcellularLocation>
</comment>
<dbReference type="RefSeq" id="WP_051420827.1">
    <property type="nucleotide sequence ID" value="NZ_JBBMFV010000004.1"/>
</dbReference>
<proteinExistence type="inferred from homology"/>
<dbReference type="Pfam" id="PF13416">
    <property type="entry name" value="SBP_bac_8"/>
    <property type="match status" value="1"/>
</dbReference>
<accession>A0ABV0GNJ4</accession>
<dbReference type="PANTHER" id="PTHR43649">
    <property type="entry name" value="ARABINOSE-BINDING PROTEIN-RELATED"/>
    <property type="match status" value="1"/>
</dbReference>
<evidence type="ECO:0000313" key="6">
    <source>
        <dbReference type="EMBL" id="MEO3940125.1"/>
    </source>
</evidence>
<dbReference type="InterPro" id="IPR050490">
    <property type="entry name" value="Bact_solute-bd_prot1"/>
</dbReference>
<evidence type="ECO:0000256" key="3">
    <source>
        <dbReference type="ARBA" id="ARBA00022448"/>
    </source>
</evidence>
<keyword evidence="3" id="KW-0813">Transport</keyword>
<evidence type="ECO:0000256" key="2">
    <source>
        <dbReference type="ARBA" id="ARBA00008520"/>
    </source>
</evidence>
<dbReference type="Proteomes" id="UP001448614">
    <property type="component" value="Unassembled WGS sequence"/>
</dbReference>
<keyword evidence="7" id="KW-1185">Reference proteome</keyword>
<dbReference type="SUPFAM" id="SSF53850">
    <property type="entry name" value="Periplasmic binding protein-like II"/>
    <property type="match status" value="1"/>
</dbReference>
<protein>
    <submittedName>
        <fullName evidence="6">Extracellular solute-binding protein</fullName>
    </submittedName>
</protein>
<organism evidence="6 7">
    <name type="scientific">Paenarthrobacter nicotinovorans</name>
    <name type="common">Arthrobacter nicotinovorans</name>
    <dbReference type="NCBI Taxonomy" id="29320"/>
    <lineage>
        <taxon>Bacteria</taxon>
        <taxon>Bacillati</taxon>
        <taxon>Actinomycetota</taxon>
        <taxon>Actinomycetes</taxon>
        <taxon>Micrococcales</taxon>
        <taxon>Micrococcaceae</taxon>
        <taxon>Paenarthrobacter</taxon>
    </lineage>
</organism>
<evidence type="ECO:0000313" key="7">
    <source>
        <dbReference type="Proteomes" id="UP001448614"/>
    </source>
</evidence>
<gene>
    <name evidence="6" type="ORF">V3C41_03470</name>
</gene>
<feature type="chain" id="PRO_5045334660" evidence="5">
    <location>
        <begin position="33"/>
        <end position="459"/>
    </location>
</feature>
<feature type="signal peptide" evidence="5">
    <location>
        <begin position="1"/>
        <end position="32"/>
    </location>
</feature>
<sequence length="459" mass="47069">MIPNPLTTATRRRRVAAAVLTAALLAVTGCSAGTGAGSATNTVSAPAATDGPVVIDFWHSSSGAAGKVVEDLVAKYNASNTDGVTVKAIYQGSYEDAISKFTNAVTSGGTPDLMQASDVNTSFMVDSGLVTPAEDAMAAYQVPYAAEKVSPAVKNYYTIDGKLWSVPFQVSQPLVYFNPDLIAKAGLDASKLPATTAELFNWARIIKEKTGVAGLTFHLNPWWNEEFASSAGIEYCTPGNGTTGAPVDAVRYTAASQVGVWNTIQELFTSKAIFNVGKDGSAAQNAFTGGSAAMLLSSSGSLGNVVKAKGTDFLTAPFPVDDAAKGGAVPGGNSVWIIGKDKSGATQRAAARFAAFLASPDSQVASFQGSGYLPASTDAQATAATSATPAQKVLLDQVAVTKSNVVTAGCHSGALNSIRLELQPVLEQIAAGTPVEAAFQQAEAKATSAIETYNARAGK</sequence>
<dbReference type="Gene3D" id="3.40.190.10">
    <property type="entry name" value="Periplasmic binding protein-like II"/>
    <property type="match status" value="2"/>
</dbReference>
<evidence type="ECO:0000256" key="4">
    <source>
        <dbReference type="ARBA" id="ARBA00022729"/>
    </source>
</evidence>
<evidence type="ECO:0000256" key="1">
    <source>
        <dbReference type="ARBA" id="ARBA00004196"/>
    </source>
</evidence>
<comment type="caution">
    <text evidence="6">The sequence shown here is derived from an EMBL/GenBank/DDBJ whole genome shotgun (WGS) entry which is preliminary data.</text>
</comment>
<reference evidence="6 7" key="1">
    <citation type="journal article" date="2024" name="Appl. Microbiol. Biotechnol.">
        <title>Biosynthetic gene clusters with biotechnological applications in novel Antarctic isolates from Actinomycetota.</title>
        <authorList>
            <person name="Bruna P."/>
            <person name="Nunez-Montero K."/>
            <person name="Contreras M.J."/>
            <person name="Leal K."/>
            <person name="Garcia M."/>
            <person name="Abanto M."/>
            <person name="Barrientos L."/>
        </authorList>
    </citation>
    <scope>NUCLEOTIDE SEQUENCE [LARGE SCALE GENOMIC DNA]</scope>
    <source>
        <strain evidence="6 7">Se16.17</strain>
    </source>
</reference>
<dbReference type="InterPro" id="IPR006059">
    <property type="entry name" value="SBP"/>
</dbReference>
<comment type="similarity">
    <text evidence="2">Belongs to the bacterial solute-binding protein 1 family.</text>
</comment>